<protein>
    <submittedName>
        <fullName evidence="1">Uncharacterized protein</fullName>
    </submittedName>
</protein>
<sequence>MKKINISLKLSEELEQIVFDKDERVSLTLKGVFYVNKLVGASIFEPDKIYFDGDYRENPYIINNDDGSIFKVISTSLAVSNYNNNQIVTKATVSFNVDSYLLDSFGHIISEDYTAGEIFKKGTSKLTDDNYVLPINSTLEICVSLKNTEIQRALGQYLFNKNLADRKAQSLSQRNALKKLPQFNCPITNITGSSGYRMAIMTIPYFYDDDKEIKEIINCARTLNANVLNCKLISIDNDEIIDAVDLEYLKSIQNYDEEINKKEYSNERLVLSTKYAECKKKIPEKITKAINILFPDLNLEGVKSLNNKEIKLLIQYAETL</sequence>
<accession>A0A386JBR8</accession>
<gene>
    <name evidence="1" type="ORF">pHSJD-312_00011</name>
</gene>
<dbReference type="EMBL" id="MG973074">
    <property type="protein sequence ID" value="AYD68634.1"/>
    <property type="molecule type" value="Genomic_DNA"/>
</dbReference>
<geneLocation type="plasmid" evidence="1">
    <name>pHSJD-312</name>
</geneLocation>
<proteinExistence type="predicted"/>
<evidence type="ECO:0000313" key="1">
    <source>
        <dbReference type="EMBL" id="AYD68634.1"/>
    </source>
</evidence>
<dbReference type="RefSeq" id="WP_172693291.1">
    <property type="nucleotide sequence ID" value="NZ_MG973074.1"/>
</dbReference>
<dbReference type="AlphaFoldDB" id="A0A386JBR8"/>
<name>A0A386JBR8_CLODI</name>
<organism evidence="1">
    <name type="scientific">Clostridioides difficile</name>
    <name type="common">Peptoclostridium difficile</name>
    <dbReference type="NCBI Taxonomy" id="1496"/>
    <lineage>
        <taxon>Bacteria</taxon>
        <taxon>Bacillati</taxon>
        <taxon>Bacillota</taxon>
        <taxon>Clostridia</taxon>
        <taxon>Peptostreptococcales</taxon>
        <taxon>Peptostreptococcaceae</taxon>
        <taxon>Clostridioides</taxon>
    </lineage>
</organism>
<reference evidence="1" key="1">
    <citation type="journal article" date="2018" name="Sci. Rep.">
        <title>Novel Clade C-I Clostridium difficile strains escape diagnostic tests, differ in pathogenicity potential and carry toxins on extrachromosomal elements.</title>
        <authorList>
            <person name="Ramirez-Vargas G."/>
            <person name="Lopez-Urena D."/>
            <person name="Badilla A."/>
            <person name="Orozco-Aguilar J."/>
            <person name="Murillo T."/>
            <person name="Rojas P."/>
            <person name="Riedel T."/>
            <person name="Overmann J."/>
            <person name="Gonzalez G."/>
            <person name="Chaves-Olarte E."/>
            <person name="Quesada-Gomez C."/>
            <person name="Rodriguez C."/>
        </authorList>
    </citation>
    <scope>NUCLEOTIDE SEQUENCE</scope>
    <source>
        <strain evidence="1">HSJD-312</strain>
        <plasmid evidence="1">pHSJD-312</plasmid>
    </source>
</reference>
<keyword evidence="1" id="KW-0614">Plasmid</keyword>